<organism evidence="1">
    <name type="scientific">Paraconexibacter sp. AEG42_29</name>
    <dbReference type="NCBI Taxonomy" id="2997339"/>
    <lineage>
        <taxon>Bacteria</taxon>
        <taxon>Bacillati</taxon>
        <taxon>Actinomycetota</taxon>
        <taxon>Thermoleophilia</taxon>
        <taxon>Solirubrobacterales</taxon>
        <taxon>Paraconexibacteraceae</taxon>
        <taxon>Paraconexibacter</taxon>
    </lineage>
</organism>
<proteinExistence type="predicted"/>
<accession>A0AAU7B1Z1</accession>
<evidence type="ECO:0000313" key="1">
    <source>
        <dbReference type="EMBL" id="XAY07948.1"/>
    </source>
</evidence>
<name>A0AAU7B1Z1_9ACTN</name>
<dbReference type="AlphaFoldDB" id="A0AAU7B1Z1"/>
<dbReference type="RefSeq" id="WP_354699135.1">
    <property type="nucleotide sequence ID" value="NZ_CP114014.1"/>
</dbReference>
<gene>
    <name evidence="1" type="ORF">DSM112329_04842</name>
</gene>
<sequence>MAAVRLALALQDVAAARSGRTVAGALADPVAWAYVLRDAIALAEPDLVVAHVDPALEAGALAAAVGDGDGDWVDRLLDAPPLGDLAPCAAAVQLVATLAALPGLGGRVAASLSSPGSIAGRLGPLLVPHGFDAEADGEELADLVADTLTGLIAAYAQAGAAMILLPGGAAGDSAALGPLTRSAAHAQVAIATTPALLSGDAWAGSVATLTTALEAARAAAGAHGVVLAEVPGTVDVQLLRAARDL</sequence>
<reference evidence="1" key="1">
    <citation type="submission" date="2022-12" db="EMBL/GenBank/DDBJ databases">
        <title>Paraconexibacter alkalitolerans sp. nov. and Baekduia alba sp. nov., isolated from soil and emended description of the genera Paraconexibacter (Chun et al., 2020) and Baekduia (An et al., 2020).</title>
        <authorList>
            <person name="Vieira S."/>
            <person name="Huber K.J."/>
            <person name="Geppert A."/>
            <person name="Wolf J."/>
            <person name="Neumann-Schaal M."/>
            <person name="Muesken M."/>
            <person name="Overmann J."/>
        </authorList>
    </citation>
    <scope>NUCLEOTIDE SEQUENCE</scope>
    <source>
        <strain evidence="1">AEG42_29</strain>
    </source>
</reference>
<protein>
    <submittedName>
        <fullName evidence="1">Uncharacterized protein</fullName>
    </submittedName>
</protein>
<dbReference type="EMBL" id="CP114014">
    <property type="protein sequence ID" value="XAY07948.1"/>
    <property type="molecule type" value="Genomic_DNA"/>
</dbReference>
<dbReference type="KEGG" id="parq:DSM112329_04842"/>